<gene>
    <name evidence="7" type="primary">LOC106165793</name>
</gene>
<proteinExistence type="inferred from homology"/>
<feature type="region of interest" description="Disordered" evidence="5">
    <location>
        <begin position="85"/>
        <end position="125"/>
    </location>
</feature>
<feature type="compositionally biased region" description="Basic and acidic residues" evidence="5">
    <location>
        <begin position="236"/>
        <end position="250"/>
    </location>
</feature>
<dbReference type="GO" id="GO:0048598">
    <property type="term" value="P:embryonic morphogenesis"/>
    <property type="evidence" value="ECO:0007669"/>
    <property type="project" value="InterPro"/>
</dbReference>
<name>A0A1S3IQ27_LINAN</name>
<evidence type="ECO:0000256" key="3">
    <source>
        <dbReference type="ARBA" id="ARBA00015134"/>
    </source>
</evidence>
<evidence type="ECO:0000313" key="6">
    <source>
        <dbReference type="Proteomes" id="UP000085678"/>
    </source>
</evidence>
<comment type="similarity">
    <text evidence="2">Belongs to the ashwin family.</text>
</comment>
<dbReference type="Proteomes" id="UP000085678">
    <property type="component" value="Unplaced"/>
</dbReference>
<accession>A0A1S3IQ27</accession>
<evidence type="ECO:0000256" key="4">
    <source>
        <dbReference type="ARBA" id="ARBA00023242"/>
    </source>
</evidence>
<protein>
    <recommendedName>
        <fullName evidence="3">Ashwin</fullName>
    </recommendedName>
</protein>
<evidence type="ECO:0000256" key="5">
    <source>
        <dbReference type="SAM" id="MobiDB-lite"/>
    </source>
</evidence>
<dbReference type="GO" id="GO:0005634">
    <property type="term" value="C:nucleus"/>
    <property type="evidence" value="ECO:0007669"/>
    <property type="project" value="UniProtKB-SubCell"/>
</dbReference>
<dbReference type="OrthoDB" id="10071059at2759"/>
<dbReference type="AlphaFoldDB" id="A0A1S3IQ27"/>
<dbReference type="STRING" id="7574.A0A1S3IQ27"/>
<evidence type="ECO:0000256" key="2">
    <source>
        <dbReference type="ARBA" id="ARBA00007855"/>
    </source>
</evidence>
<evidence type="ECO:0000256" key="1">
    <source>
        <dbReference type="ARBA" id="ARBA00004123"/>
    </source>
</evidence>
<dbReference type="GO" id="GO:0072669">
    <property type="term" value="C:tRNA-splicing ligase complex"/>
    <property type="evidence" value="ECO:0007669"/>
    <property type="project" value="InterPro"/>
</dbReference>
<organism evidence="6 7">
    <name type="scientific">Lingula anatina</name>
    <name type="common">Brachiopod</name>
    <name type="synonym">Lingula unguis</name>
    <dbReference type="NCBI Taxonomy" id="7574"/>
    <lineage>
        <taxon>Eukaryota</taxon>
        <taxon>Metazoa</taxon>
        <taxon>Spiralia</taxon>
        <taxon>Lophotrochozoa</taxon>
        <taxon>Brachiopoda</taxon>
        <taxon>Linguliformea</taxon>
        <taxon>Lingulata</taxon>
        <taxon>Lingulida</taxon>
        <taxon>Linguloidea</taxon>
        <taxon>Lingulidae</taxon>
        <taxon>Lingula</taxon>
    </lineage>
</organism>
<dbReference type="GeneID" id="106165793"/>
<dbReference type="PANTHER" id="PTHR28359:SF1">
    <property type="entry name" value="ASHWIN"/>
    <property type="match status" value="1"/>
</dbReference>
<dbReference type="InParanoid" id="A0A1S3IQ27"/>
<feature type="region of interest" description="Disordered" evidence="5">
    <location>
        <begin position="236"/>
        <end position="267"/>
    </location>
</feature>
<keyword evidence="6" id="KW-1185">Reference proteome</keyword>
<dbReference type="RefSeq" id="XP_013399639.1">
    <property type="nucleotide sequence ID" value="XM_013544185.1"/>
</dbReference>
<comment type="subcellular location">
    <subcellularLocation>
        <location evidence="1">Nucleus</location>
    </subcellularLocation>
</comment>
<dbReference type="PANTHER" id="PTHR28359">
    <property type="entry name" value="ASHWIN"/>
    <property type="match status" value="1"/>
</dbReference>
<dbReference type="InterPro" id="IPR024887">
    <property type="entry name" value="Ashwin"/>
</dbReference>
<dbReference type="KEGG" id="lak:106165793"/>
<dbReference type="Pfam" id="PF15323">
    <property type="entry name" value="Ashwin"/>
    <property type="match status" value="1"/>
</dbReference>
<sequence length="280" mass="32175">MRNSNSMAADDVESPQLDYLHPEIFSREMLMHILTQRGLQLNQFEDKVTLVDMYYKHVIPLPQRRYRPNRRGKLMVKKQQLKRKLTTPVGAVDAKKSRLTEESSHTTMASTLTKSTETRLKPPPSLISTDKKTIKLNKHTSSELSNIHIKTIDRKKHEQKATVNTDEVNKEVHKTSTVLETLKVNDSDGGHTVKKVKIRRTTSESNDNSIKLVEKERLKSTSLDCTPMVHKEKSVRHDKCQQSKRDKTFDSEEVTVNNASSGQKEETIKSKFKKITISWP</sequence>
<feature type="compositionally biased region" description="Polar residues" evidence="5">
    <location>
        <begin position="105"/>
        <end position="115"/>
    </location>
</feature>
<keyword evidence="4" id="KW-0539">Nucleus</keyword>
<reference evidence="7" key="1">
    <citation type="submission" date="2025-08" db="UniProtKB">
        <authorList>
            <consortium name="RefSeq"/>
        </authorList>
    </citation>
    <scope>IDENTIFICATION</scope>
    <source>
        <tissue evidence="7">Gonads</tissue>
    </source>
</reference>
<feature type="compositionally biased region" description="Basic and acidic residues" evidence="5">
    <location>
        <begin position="93"/>
        <end position="104"/>
    </location>
</feature>
<evidence type="ECO:0000313" key="7">
    <source>
        <dbReference type="RefSeq" id="XP_013399639.1"/>
    </source>
</evidence>